<gene>
    <name evidence="1" type="ORF">RchiOBHm_Chr3g0473541</name>
</gene>
<evidence type="ECO:0000313" key="2">
    <source>
        <dbReference type="Proteomes" id="UP000238479"/>
    </source>
</evidence>
<dbReference type="Gramene" id="PRQ43920">
    <property type="protein sequence ID" value="PRQ43920"/>
    <property type="gene ID" value="RchiOBHm_Chr3g0473541"/>
</dbReference>
<sequence length="53" mass="6011">MMSESEASLMILDMIVVEPNYHSAFHDGITVGNLVKVTFMNDIKNFSVYWVSV</sequence>
<dbReference type="AlphaFoldDB" id="A0A2P6RBZ4"/>
<proteinExistence type="predicted"/>
<evidence type="ECO:0000313" key="1">
    <source>
        <dbReference type="EMBL" id="PRQ43920.1"/>
    </source>
</evidence>
<accession>A0A2P6RBZ4</accession>
<name>A0A2P6RBZ4_ROSCH</name>
<dbReference type="EMBL" id="PDCK01000041">
    <property type="protein sequence ID" value="PRQ43920.1"/>
    <property type="molecule type" value="Genomic_DNA"/>
</dbReference>
<reference evidence="1 2" key="1">
    <citation type="journal article" date="2018" name="Nat. Genet.">
        <title>The Rosa genome provides new insights in the design of modern roses.</title>
        <authorList>
            <person name="Bendahmane M."/>
        </authorList>
    </citation>
    <scope>NUCLEOTIDE SEQUENCE [LARGE SCALE GENOMIC DNA]</scope>
    <source>
        <strain evidence="2">cv. Old Blush</strain>
    </source>
</reference>
<keyword evidence="2" id="KW-1185">Reference proteome</keyword>
<protein>
    <submittedName>
        <fullName evidence="1">Uncharacterized protein</fullName>
    </submittedName>
</protein>
<dbReference type="Proteomes" id="UP000238479">
    <property type="component" value="Chromosome 3"/>
</dbReference>
<organism evidence="1 2">
    <name type="scientific">Rosa chinensis</name>
    <name type="common">China rose</name>
    <dbReference type="NCBI Taxonomy" id="74649"/>
    <lineage>
        <taxon>Eukaryota</taxon>
        <taxon>Viridiplantae</taxon>
        <taxon>Streptophyta</taxon>
        <taxon>Embryophyta</taxon>
        <taxon>Tracheophyta</taxon>
        <taxon>Spermatophyta</taxon>
        <taxon>Magnoliopsida</taxon>
        <taxon>eudicotyledons</taxon>
        <taxon>Gunneridae</taxon>
        <taxon>Pentapetalae</taxon>
        <taxon>rosids</taxon>
        <taxon>fabids</taxon>
        <taxon>Rosales</taxon>
        <taxon>Rosaceae</taxon>
        <taxon>Rosoideae</taxon>
        <taxon>Rosoideae incertae sedis</taxon>
        <taxon>Rosa</taxon>
    </lineage>
</organism>
<comment type="caution">
    <text evidence="1">The sequence shown here is derived from an EMBL/GenBank/DDBJ whole genome shotgun (WGS) entry which is preliminary data.</text>
</comment>